<keyword evidence="20" id="KW-1185">Reference proteome</keyword>
<keyword evidence="8" id="KW-0625">Polysaccharide transport</keyword>
<dbReference type="eggNOG" id="COG1596">
    <property type="taxonomic scope" value="Bacteria"/>
</dbReference>
<evidence type="ECO:0000313" key="19">
    <source>
        <dbReference type="EMBL" id="ADI29135.1"/>
    </source>
</evidence>
<dbReference type="GO" id="GO:0015159">
    <property type="term" value="F:polysaccharide transmembrane transporter activity"/>
    <property type="evidence" value="ECO:0007669"/>
    <property type="project" value="InterPro"/>
</dbReference>
<gene>
    <name evidence="19" type="ordered locus">M301_0751</name>
</gene>
<dbReference type="GO" id="GO:0046930">
    <property type="term" value="C:pore complex"/>
    <property type="evidence" value="ECO:0007669"/>
    <property type="project" value="UniProtKB-KW"/>
</dbReference>
<dbReference type="Pfam" id="PF10531">
    <property type="entry name" value="SLBB"/>
    <property type="match status" value="1"/>
</dbReference>
<dbReference type="InterPro" id="IPR003715">
    <property type="entry name" value="Poly_export_N"/>
</dbReference>
<dbReference type="GO" id="GO:0006811">
    <property type="term" value="P:monoatomic ion transport"/>
    <property type="evidence" value="ECO:0007669"/>
    <property type="project" value="UniProtKB-KW"/>
</dbReference>
<dbReference type="STRING" id="666681.M301_0751"/>
<dbReference type="InterPro" id="IPR049712">
    <property type="entry name" value="Poly_export"/>
</dbReference>
<dbReference type="Proteomes" id="UP000000383">
    <property type="component" value="Chromosome"/>
</dbReference>
<evidence type="ECO:0000256" key="11">
    <source>
        <dbReference type="ARBA" id="ARBA00023136"/>
    </source>
</evidence>
<sequence length="357" mass="38460" precursor="true">MYRVMLLLIMLLTCSVGMADATSTTGVKNETNVARDYVLGAGDLVRINVYGSPDMLTEARLSAAGTITFPLIGEVKLGGISPTASEKKISDLLEQGGFVKKAQVNLVVMQFQSQFVSVLGDVYKPGKYSLDRPSTLSDVLALAGGITSNGSDMVTLIRTEAGTSIKHSYDLRELIANADSKSNPQLLGDDIIYVNAREVSVLGQVNRPGKYSVVSGVRNVIDFLSQAGGISAGGADKIIVVTNRDGKVEKHEIDVDQLYRKGDALVNLELADGDSIYVPRIPVFYIYGEVQRPGSFRLERNMNLSQAISLGGGLSDRGTERGVKIKRQVNGVMKMISANQSDLLQPDDVVYVSESLF</sequence>
<feature type="domain" description="SLBB" evidence="18">
    <location>
        <begin position="198"/>
        <end position="278"/>
    </location>
</feature>
<keyword evidence="4" id="KW-1134">Transmembrane beta strand</keyword>
<feature type="domain" description="Polysaccharide export protein N-terminal" evidence="16">
    <location>
        <begin position="33"/>
        <end position="108"/>
    </location>
</feature>
<evidence type="ECO:0000256" key="8">
    <source>
        <dbReference type="ARBA" id="ARBA00023047"/>
    </source>
</evidence>
<name>D7DNW8_METV0</name>
<dbReference type="Gene3D" id="3.10.560.10">
    <property type="entry name" value="Outer membrane lipoprotein wza domain like"/>
    <property type="match status" value="3"/>
</dbReference>
<keyword evidence="3" id="KW-0813">Transport</keyword>
<feature type="domain" description="Soluble ligand binding" evidence="17">
    <location>
        <begin position="283"/>
        <end position="333"/>
    </location>
</feature>
<dbReference type="EMBL" id="CP002056">
    <property type="protein sequence ID" value="ADI29135.1"/>
    <property type="molecule type" value="Genomic_DNA"/>
</dbReference>
<evidence type="ECO:0000256" key="1">
    <source>
        <dbReference type="ARBA" id="ARBA00004571"/>
    </source>
</evidence>
<proteinExistence type="inferred from homology"/>
<dbReference type="HOGENOM" id="CLU_038343_0_3_4"/>
<dbReference type="GO" id="GO:0015288">
    <property type="term" value="F:porin activity"/>
    <property type="evidence" value="ECO:0007669"/>
    <property type="project" value="UniProtKB-KW"/>
</dbReference>
<dbReference type="InterPro" id="IPR054765">
    <property type="entry name" value="SLBB_dom"/>
</dbReference>
<evidence type="ECO:0000256" key="15">
    <source>
        <dbReference type="SAM" id="SignalP"/>
    </source>
</evidence>
<evidence type="ECO:0000256" key="10">
    <source>
        <dbReference type="ARBA" id="ARBA00023114"/>
    </source>
</evidence>
<dbReference type="InterPro" id="IPR019554">
    <property type="entry name" value="Soluble_ligand-bd"/>
</dbReference>
<evidence type="ECO:0000256" key="7">
    <source>
        <dbReference type="ARBA" id="ARBA00022729"/>
    </source>
</evidence>
<keyword evidence="6" id="KW-0812">Transmembrane</keyword>
<evidence type="ECO:0000259" key="16">
    <source>
        <dbReference type="Pfam" id="PF02563"/>
    </source>
</evidence>
<keyword evidence="14" id="KW-0449">Lipoprotein</keyword>
<evidence type="ECO:0000256" key="3">
    <source>
        <dbReference type="ARBA" id="ARBA00022448"/>
    </source>
</evidence>
<protein>
    <submittedName>
        <fullName evidence="19">Polysaccharide export protein</fullName>
    </submittedName>
</protein>
<feature type="domain" description="SLBB" evidence="18">
    <location>
        <begin position="116"/>
        <end position="194"/>
    </location>
</feature>
<organism evidence="19 20">
    <name type="scientific">Methylotenera versatilis (strain 301)</name>
    <dbReference type="NCBI Taxonomy" id="666681"/>
    <lineage>
        <taxon>Bacteria</taxon>
        <taxon>Pseudomonadati</taxon>
        <taxon>Pseudomonadota</taxon>
        <taxon>Betaproteobacteria</taxon>
        <taxon>Nitrosomonadales</taxon>
        <taxon>Methylophilaceae</taxon>
        <taxon>Methylotenera</taxon>
    </lineage>
</organism>
<keyword evidence="12" id="KW-0564">Palmitate</keyword>
<dbReference type="Pfam" id="PF22461">
    <property type="entry name" value="SLBB_2"/>
    <property type="match status" value="2"/>
</dbReference>
<keyword evidence="11" id="KW-0472">Membrane</keyword>
<evidence type="ECO:0000256" key="5">
    <source>
        <dbReference type="ARBA" id="ARBA00022597"/>
    </source>
</evidence>
<evidence type="ECO:0000256" key="12">
    <source>
        <dbReference type="ARBA" id="ARBA00023139"/>
    </source>
</evidence>
<keyword evidence="13" id="KW-0998">Cell outer membrane</keyword>
<comment type="similarity">
    <text evidence="2">Belongs to the BexD/CtrA/VexA family.</text>
</comment>
<dbReference type="AlphaFoldDB" id="D7DNW8"/>
<keyword evidence="10" id="KW-0626">Porin</keyword>
<evidence type="ECO:0000256" key="14">
    <source>
        <dbReference type="ARBA" id="ARBA00023288"/>
    </source>
</evidence>
<keyword evidence="5" id="KW-0762">Sugar transport</keyword>
<comment type="subcellular location">
    <subcellularLocation>
        <location evidence="1">Cell outer membrane</location>
        <topology evidence="1">Multi-pass membrane protein</topology>
    </subcellularLocation>
</comment>
<feature type="chain" id="PRO_5003094792" evidence="15">
    <location>
        <begin position="20"/>
        <end position="357"/>
    </location>
</feature>
<feature type="signal peptide" evidence="15">
    <location>
        <begin position="1"/>
        <end position="19"/>
    </location>
</feature>
<keyword evidence="9" id="KW-0406">Ion transport</keyword>
<evidence type="ECO:0000256" key="6">
    <source>
        <dbReference type="ARBA" id="ARBA00022692"/>
    </source>
</evidence>
<evidence type="ECO:0000256" key="2">
    <source>
        <dbReference type="ARBA" id="ARBA00009450"/>
    </source>
</evidence>
<accession>D7DNW8</accession>
<evidence type="ECO:0000256" key="9">
    <source>
        <dbReference type="ARBA" id="ARBA00023065"/>
    </source>
</evidence>
<evidence type="ECO:0000259" key="18">
    <source>
        <dbReference type="Pfam" id="PF22461"/>
    </source>
</evidence>
<evidence type="ECO:0000256" key="13">
    <source>
        <dbReference type="ARBA" id="ARBA00023237"/>
    </source>
</evidence>
<dbReference type="GO" id="GO:0009279">
    <property type="term" value="C:cell outer membrane"/>
    <property type="evidence" value="ECO:0007669"/>
    <property type="project" value="UniProtKB-SubCell"/>
</dbReference>
<reference evidence="20" key="1">
    <citation type="submission" date="2010-05" db="EMBL/GenBank/DDBJ databases">
        <title>Complete sequence of Methylotenera sp. 301.</title>
        <authorList>
            <person name="Lucas S."/>
            <person name="Copeland A."/>
            <person name="Lapidus A."/>
            <person name="Cheng J.-F."/>
            <person name="Bruce D."/>
            <person name="Goodwin L."/>
            <person name="Pitluck S."/>
            <person name="Clum A."/>
            <person name="Land M."/>
            <person name="Hauser L."/>
            <person name="Kyrpides N."/>
            <person name="Ivanova N."/>
            <person name="Chistoservova L."/>
            <person name="Kalyuzhnaya M."/>
            <person name="Woyke T."/>
        </authorList>
    </citation>
    <scope>NUCLEOTIDE SEQUENCE [LARGE SCALE GENOMIC DNA]</scope>
    <source>
        <strain evidence="20">301</strain>
    </source>
</reference>
<keyword evidence="7 15" id="KW-0732">Signal</keyword>
<dbReference type="PANTHER" id="PTHR33619">
    <property type="entry name" value="POLYSACCHARIDE EXPORT PROTEIN GFCE-RELATED"/>
    <property type="match status" value="1"/>
</dbReference>
<evidence type="ECO:0000256" key="4">
    <source>
        <dbReference type="ARBA" id="ARBA00022452"/>
    </source>
</evidence>
<dbReference type="Gene3D" id="3.30.1950.10">
    <property type="entry name" value="wza like domain"/>
    <property type="match status" value="1"/>
</dbReference>
<dbReference type="KEGG" id="meh:M301_0751"/>
<dbReference type="PANTHER" id="PTHR33619:SF3">
    <property type="entry name" value="POLYSACCHARIDE EXPORT PROTEIN GFCE-RELATED"/>
    <property type="match status" value="1"/>
</dbReference>
<dbReference type="Pfam" id="PF02563">
    <property type="entry name" value="Poly_export"/>
    <property type="match status" value="1"/>
</dbReference>
<evidence type="ECO:0000313" key="20">
    <source>
        <dbReference type="Proteomes" id="UP000000383"/>
    </source>
</evidence>
<reference evidence="19 20" key="2">
    <citation type="journal article" date="2011" name="J. Bacteriol.">
        <title>Genomes of three methylotrophs from a single niche uncover genetic and metabolic divergence of Methylophilaceae.</title>
        <authorList>
            <person name="Lapidus A."/>
            <person name="Clum A."/>
            <person name="Labutti K."/>
            <person name="Kaluzhnaya M.G."/>
            <person name="Lim S."/>
            <person name="Beck D.A."/>
            <person name="Glavina Del Rio T."/>
            <person name="Nolan M."/>
            <person name="Mavromatis K."/>
            <person name="Huntemann M."/>
            <person name="Lucas S."/>
            <person name="Lidstrom M.E."/>
            <person name="Ivanova N."/>
            <person name="Chistoserdova L."/>
        </authorList>
    </citation>
    <scope>NUCLEOTIDE SEQUENCE [LARGE SCALE GENOMIC DNA]</scope>
    <source>
        <strain evidence="19 20">301</strain>
    </source>
</reference>
<evidence type="ECO:0000259" key="17">
    <source>
        <dbReference type="Pfam" id="PF10531"/>
    </source>
</evidence>